<evidence type="ECO:0000256" key="1">
    <source>
        <dbReference type="SAM" id="MobiDB-lite"/>
    </source>
</evidence>
<sequence>MIEPLPPRHEQRFRHPGRCRIDDRRTQQGILFVLYTGIRWEFLPQELGFESGPTCWRRLEEWQQGWGMGRRAAGIAGQAARGRPVGFLPCHGRCLPCAGQARSNGSKSRSESGRPWSTGLETPRAHRRVSCCAPSVMDRRSLPRCDPIDAVGASAAPGTRLSTADPATAHRPYAPPRLRRPALGRRSRPHLAPRPPQTPNPVGNPRRHAQAFLHLAHCMHDPHSQTPHLSIMKRLLSPRAPA</sequence>
<evidence type="ECO:0000313" key="3">
    <source>
        <dbReference type="EMBL" id="NYH77601.1"/>
    </source>
</evidence>
<feature type="region of interest" description="Disordered" evidence="1">
    <location>
        <begin position="150"/>
        <end position="206"/>
    </location>
</feature>
<dbReference type="AlphaFoldDB" id="A0A852YSA8"/>
<evidence type="ECO:0000313" key="4">
    <source>
        <dbReference type="Proteomes" id="UP000548304"/>
    </source>
</evidence>
<proteinExistence type="predicted"/>
<dbReference type="Pfam" id="PF13340">
    <property type="entry name" value="DUF4096"/>
    <property type="match status" value="1"/>
</dbReference>
<keyword evidence="4" id="KW-1185">Reference proteome</keyword>
<reference evidence="3 4" key="1">
    <citation type="submission" date="2020-07" db="EMBL/GenBank/DDBJ databases">
        <title>Genomic Encyclopedia of Type Strains, Phase III (KMG-III): the genomes of soil and plant-associated and newly described type strains.</title>
        <authorList>
            <person name="Whitman W."/>
        </authorList>
    </citation>
    <scope>NUCLEOTIDE SEQUENCE [LARGE SCALE GENOMIC DNA]</scope>
    <source>
        <strain evidence="3 4">CECT 8576</strain>
    </source>
</reference>
<dbReference type="Proteomes" id="UP000548304">
    <property type="component" value="Unassembled WGS sequence"/>
</dbReference>
<protein>
    <submittedName>
        <fullName evidence="3">Transposase</fullName>
    </submittedName>
</protein>
<comment type="caution">
    <text evidence="3">The sequence shown here is derived from an EMBL/GenBank/DDBJ whole genome shotgun (WGS) entry which is preliminary data.</text>
</comment>
<feature type="region of interest" description="Disordered" evidence="1">
    <location>
        <begin position="99"/>
        <end position="122"/>
    </location>
</feature>
<gene>
    <name evidence="3" type="ORF">FHR84_000915</name>
</gene>
<evidence type="ECO:0000259" key="2">
    <source>
        <dbReference type="Pfam" id="PF13340"/>
    </source>
</evidence>
<name>A0A852YSA8_9ACTN</name>
<dbReference type="EMBL" id="JACBYW010000001">
    <property type="protein sequence ID" value="NYH77601.1"/>
    <property type="molecule type" value="Genomic_DNA"/>
</dbReference>
<dbReference type="InterPro" id="IPR025161">
    <property type="entry name" value="IS402-like_dom"/>
</dbReference>
<feature type="compositionally biased region" description="Basic residues" evidence="1">
    <location>
        <begin position="177"/>
        <end position="191"/>
    </location>
</feature>
<organism evidence="3 4">
    <name type="scientific">Actinopolyspora biskrensis</name>
    <dbReference type="NCBI Taxonomy" id="1470178"/>
    <lineage>
        <taxon>Bacteria</taxon>
        <taxon>Bacillati</taxon>
        <taxon>Actinomycetota</taxon>
        <taxon>Actinomycetes</taxon>
        <taxon>Actinopolysporales</taxon>
        <taxon>Actinopolysporaceae</taxon>
        <taxon>Actinopolyspora</taxon>
    </lineage>
</organism>
<feature type="domain" description="Insertion element IS402-like" evidence="2">
    <location>
        <begin position="2"/>
        <end position="64"/>
    </location>
</feature>
<accession>A0A852YSA8</accession>